<evidence type="ECO:0000313" key="12">
    <source>
        <dbReference type="Proteomes" id="UP000005038"/>
    </source>
</evidence>
<comment type="similarity">
    <text evidence="7">Belongs to the FAD-dependent oxidoreductase 2 family. 3-oxosteroid dehydrogenase subfamily.</text>
</comment>
<dbReference type="OrthoDB" id="9813348at2"/>
<dbReference type="RefSeq" id="WP_007239707.1">
    <property type="nucleotide sequence ID" value="NZ_BAFB01000167.1"/>
</dbReference>
<dbReference type="SUPFAM" id="SSF51905">
    <property type="entry name" value="FAD/NAD(P)-binding domain"/>
    <property type="match status" value="1"/>
</dbReference>
<evidence type="ECO:0000256" key="2">
    <source>
        <dbReference type="ARBA" id="ARBA00022630"/>
    </source>
</evidence>
<evidence type="ECO:0000256" key="3">
    <source>
        <dbReference type="ARBA" id="ARBA00022827"/>
    </source>
</evidence>
<accession>H5TPT7</accession>
<keyword evidence="12" id="KW-1185">Reference proteome</keyword>
<dbReference type="Proteomes" id="UP000005038">
    <property type="component" value="Unassembled WGS sequence"/>
</dbReference>
<dbReference type="GO" id="GO:0047571">
    <property type="term" value="F:3-oxosteroid 1-dehydrogenase activity"/>
    <property type="evidence" value="ECO:0007669"/>
    <property type="project" value="UniProtKB-EC"/>
</dbReference>
<evidence type="ECO:0000256" key="8">
    <source>
        <dbReference type="ARBA" id="ARBA00066536"/>
    </source>
</evidence>
<keyword evidence="2" id="KW-0285">Flavoprotein</keyword>
<proteinExistence type="inferred from homology"/>
<gene>
    <name evidence="11" type="primary">kstD</name>
    <name evidence="11" type="ORF">GOOTI_167_00050</name>
</gene>
<evidence type="ECO:0000313" key="11">
    <source>
        <dbReference type="EMBL" id="GAB35495.1"/>
    </source>
</evidence>
<keyword evidence="4" id="KW-0560">Oxidoreductase</keyword>
<sequence>MAGEREQGQPAPETETYDVVVVGAGAAGLSAAITAAAQGLSTVIIEKSPYWGGSTSRSGGGVWIPNNSVLERDGVDDTPERAREYVKAIIGEHAREDRIDAYIDRGPEALEFLMKHAPLDLEWVKGYSDYYPEAPGGRLGGRSVEPRPFDARALGDDLDTLHPQYTKAPLNMVVLQSDYRWLNTGMRHWRGPLRMAKVGGRFFWARSRGKKLIAMGAALAAELLLGVRQAGVPLRLNTGLVDLLTDDGRVVGVTAESDGRRFDIRAERGVILACGGFERNAEMRRKYQREPIGSDWTTGAPSNTGDGINASLKIGAAVSLMDDAWWGPTIPLPRGPWFALSERSVPGTFIVNMRGERFMNESLPYVEAVHQMYGGEFGLGDGPGENVPSWLIFDQTCRNRYLFAGVNARQPLPKKWFESGVVVKADTITELADKIGVPADSLNATTERFNGFAKNGVDADFHRGESGYDHYYGDITNKPNPSLGPVRKAPFYAVKMVPGDLGTKGGIETDATGRALRPDGSVIEGLYAAGNTSAPVMGHTYAGPGATIGPALVFGYLAALDAAANAGVTTTSSTSAGA</sequence>
<dbReference type="AlphaFoldDB" id="H5TPT7"/>
<dbReference type="FunFam" id="3.50.50.60:FF:000208">
    <property type="entry name" value="3-ketosteroid dehydrogenase"/>
    <property type="match status" value="1"/>
</dbReference>
<dbReference type="STRING" id="1108044.GOOTI_167_00050"/>
<dbReference type="InterPro" id="IPR003953">
    <property type="entry name" value="FAD-dep_OxRdtase_2_FAD-bd"/>
</dbReference>
<organism evidence="11 12">
    <name type="scientific">Gordonia otitidis (strain DSM 44809 / CCUG 52243 / JCM 12355 / NBRC 100426 / IFM 10032)</name>
    <dbReference type="NCBI Taxonomy" id="1108044"/>
    <lineage>
        <taxon>Bacteria</taxon>
        <taxon>Bacillati</taxon>
        <taxon>Actinomycetota</taxon>
        <taxon>Actinomycetes</taxon>
        <taxon>Mycobacteriales</taxon>
        <taxon>Gordoniaceae</taxon>
        <taxon>Gordonia</taxon>
    </lineage>
</organism>
<dbReference type="InterPro" id="IPR027477">
    <property type="entry name" value="Succ_DH/fumarate_Rdtase_cat_sf"/>
</dbReference>
<comment type="cofactor">
    <cofactor evidence="1">
        <name>FAD</name>
        <dbReference type="ChEBI" id="CHEBI:57692"/>
    </cofactor>
</comment>
<evidence type="ECO:0000259" key="10">
    <source>
        <dbReference type="Pfam" id="PF00890"/>
    </source>
</evidence>
<keyword evidence="5" id="KW-0443">Lipid metabolism</keyword>
<dbReference type="Gene3D" id="3.90.700.10">
    <property type="entry name" value="Succinate dehydrogenase/fumarate reductase flavoprotein, catalytic domain"/>
    <property type="match status" value="1"/>
</dbReference>
<name>H5TPT7_GORO1</name>
<evidence type="ECO:0000256" key="9">
    <source>
        <dbReference type="ARBA" id="ARBA00069709"/>
    </source>
</evidence>
<feature type="domain" description="FAD-dependent oxidoreductase 2 FAD-binding" evidence="10">
    <location>
        <begin position="18"/>
        <end position="547"/>
    </location>
</feature>
<evidence type="ECO:0000256" key="4">
    <source>
        <dbReference type="ARBA" id="ARBA00023002"/>
    </source>
</evidence>
<dbReference type="SUPFAM" id="SSF56425">
    <property type="entry name" value="Succinate dehydrogenase/fumarate reductase flavoprotein, catalytic domain"/>
    <property type="match status" value="1"/>
</dbReference>
<evidence type="ECO:0000256" key="6">
    <source>
        <dbReference type="ARBA" id="ARBA00051951"/>
    </source>
</evidence>
<dbReference type="EMBL" id="BAFB01000167">
    <property type="protein sequence ID" value="GAB35495.1"/>
    <property type="molecule type" value="Genomic_DNA"/>
</dbReference>
<keyword evidence="3" id="KW-0274">FAD</keyword>
<dbReference type="PANTHER" id="PTHR43400:SF10">
    <property type="entry name" value="3-OXOSTEROID 1-DEHYDROGENASE"/>
    <property type="match status" value="1"/>
</dbReference>
<dbReference type="PANTHER" id="PTHR43400">
    <property type="entry name" value="FUMARATE REDUCTASE"/>
    <property type="match status" value="1"/>
</dbReference>
<comment type="caution">
    <text evidence="11">The sequence shown here is derived from an EMBL/GenBank/DDBJ whole genome shotgun (WGS) entry which is preliminary data.</text>
</comment>
<dbReference type="InterPro" id="IPR050315">
    <property type="entry name" value="FAD-oxidoreductase_2"/>
</dbReference>
<dbReference type="Gene3D" id="3.50.50.60">
    <property type="entry name" value="FAD/NAD(P)-binding domain"/>
    <property type="match status" value="2"/>
</dbReference>
<keyword evidence="5" id="KW-0753">Steroid metabolism</keyword>
<protein>
    <recommendedName>
        <fullName evidence="9">3-oxosteroid 1-dehydrogenase</fullName>
        <ecNumber evidence="8">1.3.99.4</ecNumber>
    </recommendedName>
</protein>
<dbReference type="Pfam" id="PF00890">
    <property type="entry name" value="FAD_binding_2"/>
    <property type="match status" value="1"/>
</dbReference>
<comment type="catalytic activity">
    <reaction evidence="6">
        <text>a 3-oxosteroid + A = a 3-oxo-Delta(1)-steroid + AH2</text>
        <dbReference type="Rhea" id="RHEA:13329"/>
        <dbReference type="ChEBI" id="CHEBI:13193"/>
        <dbReference type="ChEBI" id="CHEBI:17499"/>
        <dbReference type="ChEBI" id="CHEBI:20156"/>
        <dbReference type="ChEBI" id="CHEBI:47788"/>
        <dbReference type="EC" id="1.3.99.4"/>
    </reaction>
</comment>
<evidence type="ECO:0000256" key="1">
    <source>
        <dbReference type="ARBA" id="ARBA00001974"/>
    </source>
</evidence>
<dbReference type="GO" id="GO:0008202">
    <property type="term" value="P:steroid metabolic process"/>
    <property type="evidence" value="ECO:0007669"/>
    <property type="project" value="UniProtKB-KW"/>
</dbReference>
<evidence type="ECO:0000256" key="5">
    <source>
        <dbReference type="ARBA" id="ARBA00023221"/>
    </source>
</evidence>
<reference evidence="11" key="1">
    <citation type="submission" date="2012-02" db="EMBL/GenBank/DDBJ databases">
        <title>Whole genome shotgun sequence of Gordonia otitidis NBRC 100426.</title>
        <authorList>
            <person name="Yoshida I."/>
            <person name="Hosoyama A."/>
            <person name="Tsuchikane K."/>
            <person name="Katsumata H."/>
            <person name="Yamazaki S."/>
            <person name="Fujita N."/>
        </authorList>
    </citation>
    <scope>NUCLEOTIDE SEQUENCE [LARGE SCALE GENOMIC DNA]</scope>
    <source>
        <strain evidence="11">NBRC 100426</strain>
    </source>
</reference>
<dbReference type="NCBIfam" id="NF005882">
    <property type="entry name" value="PRK07843.1"/>
    <property type="match status" value="1"/>
</dbReference>
<dbReference type="FunFam" id="3.50.50.60:FF:000240">
    <property type="entry name" value="3-ketosteroid-delta-1-dehydrogenase"/>
    <property type="match status" value="1"/>
</dbReference>
<dbReference type="EC" id="1.3.99.4" evidence="8"/>
<evidence type="ECO:0000256" key="7">
    <source>
        <dbReference type="ARBA" id="ARBA00061147"/>
    </source>
</evidence>
<dbReference type="InterPro" id="IPR036188">
    <property type="entry name" value="FAD/NAD-bd_sf"/>
</dbReference>